<dbReference type="SUPFAM" id="SSF52172">
    <property type="entry name" value="CheY-like"/>
    <property type="match status" value="1"/>
</dbReference>
<feature type="domain" description="Response regulatory" evidence="9">
    <location>
        <begin position="3"/>
        <end position="119"/>
    </location>
</feature>
<name>A0A1C0AAX2_9FIRM</name>
<keyword evidence="10" id="KW-0418">Kinase</keyword>
<keyword evidence="10" id="KW-0808">Transferase</keyword>
<keyword evidence="6" id="KW-0804">Transcription</keyword>
<evidence type="ECO:0000256" key="3">
    <source>
        <dbReference type="ARBA" id="ARBA00023012"/>
    </source>
</evidence>
<evidence type="ECO:0000313" key="10">
    <source>
        <dbReference type="EMBL" id="OCL27533.1"/>
    </source>
</evidence>
<evidence type="ECO:0000256" key="4">
    <source>
        <dbReference type="ARBA" id="ARBA00023015"/>
    </source>
</evidence>
<dbReference type="GO" id="GO:0016301">
    <property type="term" value="F:kinase activity"/>
    <property type="evidence" value="ECO:0007669"/>
    <property type="project" value="UniProtKB-KW"/>
</dbReference>
<dbReference type="CDD" id="cd17574">
    <property type="entry name" value="REC_OmpR"/>
    <property type="match status" value="1"/>
</dbReference>
<accession>A0A1C0AAX2</accession>
<reference evidence="10 11" key="2">
    <citation type="submission" date="2016-08" db="EMBL/GenBank/DDBJ databases">
        <title>Orenia metallireducens sp. nov. strain Z6, a Novel Metal-reducing Firmicute from the Deep Subsurface.</title>
        <authorList>
            <person name="Maxim B.I."/>
            <person name="Kenneth K."/>
            <person name="Flynn T.M."/>
            <person name="Oloughlin E.J."/>
            <person name="Locke R.A."/>
            <person name="Weber J.R."/>
            <person name="Egan S.M."/>
            <person name="Mackie R.I."/>
            <person name="Cann I.K."/>
        </authorList>
    </citation>
    <scope>NUCLEOTIDE SEQUENCE [LARGE SCALE GENOMIC DNA]</scope>
    <source>
        <strain evidence="10 11">Z6</strain>
    </source>
</reference>
<keyword evidence="11" id="KW-1185">Reference proteome</keyword>
<dbReference type="PROSITE" id="PS50110">
    <property type="entry name" value="RESPONSE_REGULATORY"/>
    <property type="match status" value="1"/>
</dbReference>
<evidence type="ECO:0000256" key="6">
    <source>
        <dbReference type="ARBA" id="ARBA00023163"/>
    </source>
</evidence>
<dbReference type="FunFam" id="3.40.50.2300:FF:000001">
    <property type="entry name" value="DNA-binding response regulator PhoB"/>
    <property type="match status" value="1"/>
</dbReference>
<evidence type="ECO:0000259" key="9">
    <source>
        <dbReference type="PROSITE" id="PS50110"/>
    </source>
</evidence>
<dbReference type="SMART" id="SM00448">
    <property type="entry name" value="REC"/>
    <property type="match status" value="1"/>
</dbReference>
<keyword evidence="2 8" id="KW-0597">Phosphoprotein</keyword>
<dbReference type="OrthoDB" id="9808843at2"/>
<dbReference type="Pfam" id="PF00072">
    <property type="entry name" value="Response_reg"/>
    <property type="match status" value="1"/>
</dbReference>
<dbReference type="AlphaFoldDB" id="A0A1C0AAX2"/>
<keyword evidence="4" id="KW-0805">Transcription regulation</keyword>
<gene>
    <name evidence="10" type="ORF">U472_02920</name>
</gene>
<dbReference type="Proteomes" id="UP000093514">
    <property type="component" value="Unassembled WGS sequence"/>
</dbReference>
<feature type="modified residue" description="4-aspartylphosphate" evidence="8">
    <location>
        <position position="52"/>
    </location>
</feature>
<dbReference type="GO" id="GO:0003677">
    <property type="term" value="F:DNA binding"/>
    <property type="evidence" value="ECO:0007669"/>
    <property type="project" value="UniProtKB-KW"/>
</dbReference>
<evidence type="ECO:0000256" key="7">
    <source>
        <dbReference type="ARBA" id="ARBA00024867"/>
    </source>
</evidence>
<keyword evidence="5" id="KW-0238">DNA-binding</keyword>
<protein>
    <recommendedName>
        <fullName evidence="1">Stage 0 sporulation protein A homolog</fullName>
    </recommendedName>
</protein>
<dbReference type="PANTHER" id="PTHR44591">
    <property type="entry name" value="STRESS RESPONSE REGULATOR PROTEIN 1"/>
    <property type="match status" value="1"/>
</dbReference>
<dbReference type="InterPro" id="IPR050595">
    <property type="entry name" value="Bact_response_regulator"/>
</dbReference>
<evidence type="ECO:0000313" key="11">
    <source>
        <dbReference type="Proteomes" id="UP000093514"/>
    </source>
</evidence>
<dbReference type="EMBL" id="LWDV01000007">
    <property type="protein sequence ID" value="OCL27533.1"/>
    <property type="molecule type" value="Genomic_DNA"/>
</dbReference>
<dbReference type="InterPro" id="IPR011006">
    <property type="entry name" value="CheY-like_superfamily"/>
</dbReference>
<dbReference type="Gene3D" id="3.40.50.2300">
    <property type="match status" value="1"/>
</dbReference>
<reference evidence="11" key="1">
    <citation type="submission" date="2016-07" db="EMBL/GenBank/DDBJ databases">
        <authorList>
            <person name="Florea S."/>
            <person name="Webb J.S."/>
            <person name="Jaromczyk J."/>
            <person name="Schardl C.L."/>
        </authorList>
    </citation>
    <scope>NUCLEOTIDE SEQUENCE [LARGE SCALE GENOMIC DNA]</scope>
    <source>
        <strain evidence="11">Z6</strain>
    </source>
</reference>
<organism evidence="10 11">
    <name type="scientific">Orenia metallireducens</name>
    <dbReference type="NCBI Taxonomy" id="1413210"/>
    <lineage>
        <taxon>Bacteria</taxon>
        <taxon>Bacillati</taxon>
        <taxon>Bacillota</taxon>
        <taxon>Clostridia</taxon>
        <taxon>Halanaerobiales</taxon>
        <taxon>Halobacteroidaceae</taxon>
        <taxon>Orenia</taxon>
    </lineage>
</organism>
<dbReference type="GO" id="GO:0000160">
    <property type="term" value="P:phosphorelay signal transduction system"/>
    <property type="evidence" value="ECO:0007669"/>
    <property type="project" value="UniProtKB-KW"/>
</dbReference>
<sequence length="119" mass="13276">MNKILVVEDSKNIVTVLKICLSNAGYEVKVVSDGVDAVDTAFEWEPDLILLDIKIPKMNGFLVCETLKKDEATTQIPILMMSAKAEEEDIKKAYDLGADDYIIKPVEPNKLLEKIASYL</sequence>
<evidence type="ECO:0000256" key="8">
    <source>
        <dbReference type="PROSITE-ProRule" id="PRU00169"/>
    </source>
</evidence>
<comment type="function">
    <text evidence="7">May play the central regulatory role in sporulation. It may be an element of the effector pathway responsible for the activation of sporulation genes in response to nutritional stress. Spo0A may act in concert with spo0H (a sigma factor) to control the expression of some genes that are critical to the sporulation process.</text>
</comment>
<comment type="caution">
    <text evidence="10">The sequence shown here is derived from an EMBL/GenBank/DDBJ whole genome shotgun (WGS) entry which is preliminary data.</text>
</comment>
<evidence type="ECO:0000256" key="1">
    <source>
        <dbReference type="ARBA" id="ARBA00018672"/>
    </source>
</evidence>
<keyword evidence="3" id="KW-0902">Two-component regulatory system</keyword>
<proteinExistence type="predicted"/>
<dbReference type="InterPro" id="IPR001789">
    <property type="entry name" value="Sig_transdc_resp-reg_receiver"/>
</dbReference>
<evidence type="ECO:0000256" key="5">
    <source>
        <dbReference type="ARBA" id="ARBA00023125"/>
    </source>
</evidence>
<evidence type="ECO:0000256" key="2">
    <source>
        <dbReference type="ARBA" id="ARBA00022553"/>
    </source>
</evidence>
<dbReference type="RefSeq" id="WP_068715373.1">
    <property type="nucleotide sequence ID" value="NZ_LWDV01000007.1"/>
</dbReference>
<dbReference type="PANTHER" id="PTHR44591:SF3">
    <property type="entry name" value="RESPONSE REGULATORY DOMAIN-CONTAINING PROTEIN"/>
    <property type="match status" value="1"/>
</dbReference>